<dbReference type="AlphaFoldDB" id="A0AA38THP3"/>
<keyword evidence="1" id="KW-1133">Transmembrane helix</keyword>
<proteinExistence type="predicted"/>
<name>A0AA38THP3_9ASTR</name>
<protein>
    <submittedName>
        <fullName evidence="2">Uncharacterized protein</fullName>
    </submittedName>
</protein>
<organism evidence="2 3">
    <name type="scientific">Centaurea solstitialis</name>
    <name type="common">yellow star-thistle</name>
    <dbReference type="NCBI Taxonomy" id="347529"/>
    <lineage>
        <taxon>Eukaryota</taxon>
        <taxon>Viridiplantae</taxon>
        <taxon>Streptophyta</taxon>
        <taxon>Embryophyta</taxon>
        <taxon>Tracheophyta</taxon>
        <taxon>Spermatophyta</taxon>
        <taxon>Magnoliopsida</taxon>
        <taxon>eudicotyledons</taxon>
        <taxon>Gunneridae</taxon>
        <taxon>Pentapetalae</taxon>
        <taxon>asterids</taxon>
        <taxon>campanulids</taxon>
        <taxon>Asterales</taxon>
        <taxon>Asteraceae</taxon>
        <taxon>Carduoideae</taxon>
        <taxon>Cardueae</taxon>
        <taxon>Centaureinae</taxon>
        <taxon>Centaurea</taxon>
    </lineage>
</organism>
<evidence type="ECO:0000313" key="3">
    <source>
        <dbReference type="Proteomes" id="UP001172457"/>
    </source>
</evidence>
<keyword evidence="1" id="KW-0812">Transmembrane</keyword>
<dbReference type="Proteomes" id="UP001172457">
    <property type="component" value="Chromosome 2"/>
</dbReference>
<feature type="transmembrane region" description="Helical" evidence="1">
    <location>
        <begin position="111"/>
        <end position="129"/>
    </location>
</feature>
<evidence type="ECO:0000256" key="1">
    <source>
        <dbReference type="SAM" id="Phobius"/>
    </source>
</evidence>
<dbReference type="EMBL" id="JARYMX010000002">
    <property type="protein sequence ID" value="KAJ9561149.1"/>
    <property type="molecule type" value="Genomic_DNA"/>
</dbReference>
<reference evidence="2" key="1">
    <citation type="submission" date="2023-03" db="EMBL/GenBank/DDBJ databases">
        <title>Chromosome-scale reference genome and RAD-based genetic map of yellow starthistle (Centaurea solstitialis) reveal putative structural variation and QTLs associated with invader traits.</title>
        <authorList>
            <person name="Reatini B."/>
            <person name="Cang F.A."/>
            <person name="Jiang Q."/>
            <person name="Mckibben M.T.W."/>
            <person name="Barker M.S."/>
            <person name="Rieseberg L.H."/>
            <person name="Dlugosch K.M."/>
        </authorList>
    </citation>
    <scope>NUCLEOTIDE SEQUENCE</scope>
    <source>
        <strain evidence="2">CAN-66</strain>
        <tissue evidence="2">Leaf</tissue>
    </source>
</reference>
<keyword evidence="3" id="KW-1185">Reference proteome</keyword>
<keyword evidence="1" id="KW-0472">Membrane</keyword>
<sequence>MKFKVLLWRALNRTKSTPPKEGPLKELFDEEAKWSITPKKRALKELLDQEAVFDVGEGAEEEVSCKCCSFFESLCEILKGNYTPGKNIVNKYGINYNMDNRPFRKLPSTTPIILTVLFGFLALHAYQALLDPDWVRAMLEELAEFKGNMVWRLVTRPWGKSIIGLKHKLLLP</sequence>
<gene>
    <name evidence="2" type="ORF">OSB04_006309</name>
</gene>
<accession>A0AA38THP3</accession>
<evidence type="ECO:0000313" key="2">
    <source>
        <dbReference type="EMBL" id="KAJ9561149.1"/>
    </source>
</evidence>
<comment type="caution">
    <text evidence="2">The sequence shown here is derived from an EMBL/GenBank/DDBJ whole genome shotgun (WGS) entry which is preliminary data.</text>
</comment>